<evidence type="ECO:0000256" key="1">
    <source>
        <dbReference type="SAM" id="MobiDB-lite"/>
    </source>
</evidence>
<dbReference type="PANTHER" id="PTHR34818">
    <property type="entry name" value="PROTEIN BLI-3"/>
    <property type="match status" value="1"/>
</dbReference>
<accession>A0ABT5HYA3</accession>
<dbReference type="Pfam" id="PF16242">
    <property type="entry name" value="Pyrid_ox_like"/>
    <property type="match status" value="1"/>
</dbReference>
<evidence type="ECO:0000259" key="2">
    <source>
        <dbReference type="Pfam" id="PF16242"/>
    </source>
</evidence>
<proteinExistence type="predicted"/>
<name>A0ABT5HYA3_9CAUL</name>
<dbReference type="Proteomes" id="UP001214854">
    <property type="component" value="Unassembled WGS sequence"/>
</dbReference>
<feature type="region of interest" description="Disordered" evidence="1">
    <location>
        <begin position="175"/>
        <end position="203"/>
    </location>
</feature>
<evidence type="ECO:0000313" key="4">
    <source>
        <dbReference type="Proteomes" id="UP001214854"/>
    </source>
</evidence>
<dbReference type="InterPro" id="IPR038725">
    <property type="entry name" value="YdaG_split_barrel_FMN-bd"/>
</dbReference>
<organism evidence="3 4">
    <name type="scientific">Asticcacaulis aquaticus</name>
    <dbReference type="NCBI Taxonomy" id="2984212"/>
    <lineage>
        <taxon>Bacteria</taxon>
        <taxon>Pseudomonadati</taxon>
        <taxon>Pseudomonadota</taxon>
        <taxon>Alphaproteobacteria</taxon>
        <taxon>Caulobacterales</taxon>
        <taxon>Caulobacteraceae</taxon>
        <taxon>Asticcacaulis</taxon>
    </lineage>
</organism>
<dbReference type="InterPro" id="IPR052917">
    <property type="entry name" value="Stress-Dev_Protein"/>
</dbReference>
<dbReference type="Gene3D" id="2.30.110.10">
    <property type="entry name" value="Electron Transport, Fmn-binding Protein, Chain A"/>
    <property type="match status" value="1"/>
</dbReference>
<dbReference type="SUPFAM" id="SSF50475">
    <property type="entry name" value="FMN-binding split barrel"/>
    <property type="match status" value="1"/>
</dbReference>
<dbReference type="EMBL" id="JAQQKX010000018">
    <property type="protein sequence ID" value="MDC7685008.1"/>
    <property type="molecule type" value="Genomic_DNA"/>
</dbReference>
<dbReference type="RefSeq" id="WP_272749506.1">
    <property type="nucleotide sequence ID" value="NZ_JAQQKX010000018.1"/>
</dbReference>
<reference evidence="3 4" key="1">
    <citation type="submission" date="2023-01" db="EMBL/GenBank/DDBJ databases">
        <title>Novel species of the genus Asticcacaulis isolated from rivers.</title>
        <authorList>
            <person name="Lu H."/>
        </authorList>
    </citation>
    <scope>NUCLEOTIDE SEQUENCE [LARGE SCALE GENOMIC DNA]</scope>
    <source>
        <strain evidence="3 4">BYS171W</strain>
    </source>
</reference>
<keyword evidence="4" id="KW-1185">Reference proteome</keyword>
<gene>
    <name evidence="3" type="ORF">PQU92_17115</name>
</gene>
<sequence>MTTLYGREARDRIWSLIKDIKVAMLATYNANGLLHARPMQQQKIEKNSGFQGVLWFFTGADTGKVEEITANPAALLTYADTDGHNYVSLNGTITISRDRAKIDELWSEVDKAWFPKGKDDPNLLLLRFEAAEAEFWDSPGMIAAGLGYIKAFFTGEQAQVGDTGHADLDIPAFEGRETVNSEAPRKPEPETVLVSTGPRDPMG</sequence>
<comment type="caution">
    <text evidence="3">The sequence shown here is derived from an EMBL/GenBank/DDBJ whole genome shotgun (WGS) entry which is preliminary data.</text>
</comment>
<dbReference type="InterPro" id="IPR012349">
    <property type="entry name" value="Split_barrel_FMN-bd"/>
</dbReference>
<evidence type="ECO:0000313" key="3">
    <source>
        <dbReference type="EMBL" id="MDC7685008.1"/>
    </source>
</evidence>
<dbReference type="PANTHER" id="PTHR34818:SF1">
    <property type="entry name" value="PROTEIN BLI-3"/>
    <property type="match status" value="1"/>
</dbReference>
<feature type="compositionally biased region" description="Basic and acidic residues" evidence="1">
    <location>
        <begin position="175"/>
        <end position="189"/>
    </location>
</feature>
<protein>
    <submittedName>
        <fullName evidence="3">Pyridoxamine 5'-phosphate oxidase family protein</fullName>
    </submittedName>
</protein>
<feature type="domain" description="General stress protein FMN-binding split barrel" evidence="2">
    <location>
        <begin position="9"/>
        <end position="157"/>
    </location>
</feature>